<dbReference type="GO" id="GO:0008009">
    <property type="term" value="F:chemokine activity"/>
    <property type="evidence" value="ECO:0007669"/>
    <property type="project" value="InterPro"/>
</dbReference>
<dbReference type="GO" id="GO:0030335">
    <property type="term" value="P:positive regulation of cell migration"/>
    <property type="evidence" value="ECO:0007669"/>
    <property type="project" value="InterPro"/>
</dbReference>
<gene>
    <name evidence="18 19 20" type="primary">Cxcl16</name>
</gene>
<evidence type="ECO:0000256" key="14">
    <source>
        <dbReference type="SAM" id="Phobius"/>
    </source>
</evidence>
<dbReference type="GO" id="GO:0005615">
    <property type="term" value="C:extracellular space"/>
    <property type="evidence" value="ECO:0007669"/>
    <property type="project" value="UniProtKB-KW"/>
</dbReference>
<sequence>MKLDWTPRPRALLVFLLSQLTLPGDGNEGSIVGSCLCDKIIPSGPRPEVKLMDHMRKYLKAYDRCPFYIRFHLHSRKVCGGSKEPWVQELVSCFEHKECGSVHWKKLIDQKHLPPPSTLTPKPTEVAPPDKSTLAQLWPTQQSTLPPGPLPSDNQFTLLSETTTPTSAYSVGAGPEAAGNHKQQGENRAATASSTSAVVPVLSLLAIIFILTGVLFFVLCKRKRKKSEKYSSDLQLQCTLVTPDPNTPEPQMEAYKSTD</sequence>
<feature type="region of interest" description="Disordered" evidence="13">
    <location>
        <begin position="167"/>
        <end position="189"/>
    </location>
</feature>
<keyword evidence="6 14" id="KW-0812">Transmembrane</keyword>
<evidence type="ECO:0000256" key="5">
    <source>
        <dbReference type="ARBA" id="ARBA00022514"/>
    </source>
</evidence>
<dbReference type="STRING" id="10020.ENSDORP00000027079"/>
<dbReference type="RefSeq" id="XP_012868488.1">
    <property type="nucleotide sequence ID" value="XM_013013034.1"/>
</dbReference>
<keyword evidence="11" id="KW-0325">Glycoprotein</keyword>
<feature type="domain" description="C-X-C motif chemokine 16" evidence="16">
    <location>
        <begin position="24"/>
        <end position="115"/>
    </location>
</feature>
<dbReference type="KEGG" id="dord:105983200"/>
<dbReference type="PANTHER" id="PTHR14385">
    <property type="entry name" value="CXC CHEMOKINE LIGAND"/>
    <property type="match status" value="1"/>
</dbReference>
<evidence type="ECO:0000256" key="2">
    <source>
        <dbReference type="ARBA" id="ARBA00010665"/>
    </source>
</evidence>
<proteinExistence type="inferred from homology"/>
<protein>
    <recommendedName>
        <fullName evidence="3">C-X-C motif chemokine 16</fullName>
    </recommendedName>
    <alternativeName>
        <fullName evidence="12">Transmembrane chemokine CXCL16</fullName>
    </alternativeName>
</protein>
<dbReference type="Pfam" id="PF20902">
    <property type="entry name" value="CXCL16"/>
    <property type="match status" value="1"/>
</dbReference>
<evidence type="ECO:0000313" key="20">
    <source>
        <dbReference type="RefSeq" id="XP_012868491.1"/>
    </source>
</evidence>
<evidence type="ECO:0000313" key="17">
    <source>
        <dbReference type="Proteomes" id="UP000081671"/>
    </source>
</evidence>
<evidence type="ECO:0000256" key="13">
    <source>
        <dbReference type="SAM" id="MobiDB-lite"/>
    </source>
</evidence>
<dbReference type="GO" id="GO:0006898">
    <property type="term" value="P:receptor-mediated endocytosis"/>
    <property type="evidence" value="ECO:0007669"/>
    <property type="project" value="InterPro"/>
</dbReference>
<keyword evidence="4" id="KW-0145">Chemotaxis</keyword>
<evidence type="ECO:0000256" key="1">
    <source>
        <dbReference type="ARBA" id="ARBA00004479"/>
    </source>
</evidence>
<name>A0A1S3EVP5_DIPOR</name>
<evidence type="ECO:0000256" key="8">
    <source>
        <dbReference type="ARBA" id="ARBA00022989"/>
    </source>
</evidence>
<comment type="similarity">
    <text evidence="2">Belongs to the intercrine alpha (chemokine CxC) family.</text>
</comment>
<dbReference type="GO" id="GO:0016020">
    <property type="term" value="C:membrane"/>
    <property type="evidence" value="ECO:0007669"/>
    <property type="project" value="UniProtKB-SubCell"/>
</dbReference>
<dbReference type="AlphaFoldDB" id="A0A1S3EVP5"/>
<feature type="region of interest" description="Disordered" evidence="13">
    <location>
        <begin position="239"/>
        <end position="259"/>
    </location>
</feature>
<evidence type="ECO:0000313" key="18">
    <source>
        <dbReference type="RefSeq" id="XP_012868488.1"/>
    </source>
</evidence>
<keyword evidence="8 14" id="KW-1133">Transmembrane helix</keyword>
<dbReference type="InterPro" id="IPR026296">
    <property type="entry name" value="CXCL16"/>
</dbReference>
<dbReference type="GO" id="GO:0034612">
    <property type="term" value="P:response to tumor necrosis factor"/>
    <property type="evidence" value="ECO:0007669"/>
    <property type="project" value="InterPro"/>
</dbReference>
<evidence type="ECO:0000256" key="12">
    <source>
        <dbReference type="ARBA" id="ARBA00032815"/>
    </source>
</evidence>
<dbReference type="GO" id="GO:0030307">
    <property type="term" value="P:positive regulation of cell growth"/>
    <property type="evidence" value="ECO:0007669"/>
    <property type="project" value="InterPro"/>
</dbReference>
<keyword evidence="5" id="KW-0202">Cytokine</keyword>
<keyword evidence="7 15" id="KW-0732">Signal</keyword>
<evidence type="ECO:0000256" key="9">
    <source>
        <dbReference type="ARBA" id="ARBA00023136"/>
    </source>
</evidence>
<dbReference type="Proteomes" id="UP000081671">
    <property type="component" value="Unplaced"/>
</dbReference>
<evidence type="ECO:0000259" key="16">
    <source>
        <dbReference type="Pfam" id="PF20902"/>
    </source>
</evidence>
<feature type="signal peptide" evidence="15">
    <location>
        <begin position="1"/>
        <end position="26"/>
    </location>
</feature>
<dbReference type="GeneID" id="105983200"/>
<dbReference type="CTD" id="58191"/>
<dbReference type="InterPro" id="IPR048585">
    <property type="entry name" value="CXCL16_dom"/>
</dbReference>
<evidence type="ECO:0000313" key="19">
    <source>
        <dbReference type="RefSeq" id="XP_012868490.1"/>
    </source>
</evidence>
<evidence type="ECO:0000256" key="4">
    <source>
        <dbReference type="ARBA" id="ARBA00022500"/>
    </source>
</evidence>
<evidence type="ECO:0000256" key="6">
    <source>
        <dbReference type="ARBA" id="ARBA00022692"/>
    </source>
</evidence>
<comment type="subcellular location">
    <subcellularLocation>
        <location evidence="1">Membrane</location>
        <topology evidence="1">Single-pass type I membrane protein</topology>
    </subcellularLocation>
</comment>
<dbReference type="GO" id="GO:0034341">
    <property type="term" value="P:response to type II interferon"/>
    <property type="evidence" value="ECO:0007669"/>
    <property type="project" value="InterPro"/>
</dbReference>
<dbReference type="RefSeq" id="XP_012868490.1">
    <property type="nucleotide sequence ID" value="XM_013013036.1"/>
</dbReference>
<dbReference type="GO" id="GO:0005044">
    <property type="term" value="F:scavenger receptor activity"/>
    <property type="evidence" value="ECO:0007669"/>
    <property type="project" value="InterPro"/>
</dbReference>
<keyword evidence="10" id="KW-1015">Disulfide bond</keyword>
<dbReference type="OrthoDB" id="9836360at2759"/>
<keyword evidence="9 14" id="KW-0472">Membrane</keyword>
<evidence type="ECO:0000256" key="10">
    <source>
        <dbReference type="ARBA" id="ARBA00023157"/>
    </source>
</evidence>
<evidence type="ECO:0000256" key="7">
    <source>
        <dbReference type="ARBA" id="ARBA00022729"/>
    </source>
</evidence>
<evidence type="ECO:0000256" key="3">
    <source>
        <dbReference type="ARBA" id="ARBA00017995"/>
    </source>
</evidence>
<dbReference type="PANTHER" id="PTHR14385:SF0">
    <property type="entry name" value="C-X-C MOTIF CHEMOKINE 16"/>
    <property type="match status" value="1"/>
</dbReference>
<reference evidence="18 19" key="1">
    <citation type="submission" date="2025-04" db="UniProtKB">
        <authorList>
            <consortium name="RefSeq"/>
        </authorList>
    </citation>
    <scope>IDENTIFICATION</scope>
    <source>
        <tissue evidence="18 19">Kidney</tissue>
    </source>
</reference>
<organism evidence="17 18">
    <name type="scientific">Dipodomys ordii</name>
    <name type="common">Ord's kangaroo rat</name>
    <dbReference type="NCBI Taxonomy" id="10020"/>
    <lineage>
        <taxon>Eukaryota</taxon>
        <taxon>Metazoa</taxon>
        <taxon>Chordata</taxon>
        <taxon>Craniata</taxon>
        <taxon>Vertebrata</taxon>
        <taxon>Euteleostomi</taxon>
        <taxon>Mammalia</taxon>
        <taxon>Eutheria</taxon>
        <taxon>Euarchontoglires</taxon>
        <taxon>Glires</taxon>
        <taxon>Rodentia</taxon>
        <taxon>Castorimorpha</taxon>
        <taxon>Heteromyidae</taxon>
        <taxon>Dipodomyinae</taxon>
        <taxon>Dipodomys</taxon>
    </lineage>
</organism>
<dbReference type="RefSeq" id="XP_012868491.1">
    <property type="nucleotide sequence ID" value="XM_013013037.1"/>
</dbReference>
<keyword evidence="17" id="KW-1185">Reference proteome</keyword>
<feature type="chain" id="PRO_5010479226" description="C-X-C motif chemokine 16" evidence="15">
    <location>
        <begin position="27"/>
        <end position="259"/>
    </location>
</feature>
<dbReference type="GO" id="GO:0005041">
    <property type="term" value="F:low-density lipoprotein particle receptor activity"/>
    <property type="evidence" value="ECO:0007669"/>
    <property type="project" value="InterPro"/>
</dbReference>
<dbReference type="GO" id="GO:0010818">
    <property type="term" value="P:T cell chemotaxis"/>
    <property type="evidence" value="ECO:0007669"/>
    <property type="project" value="TreeGrafter"/>
</dbReference>
<accession>A0A1S3EVP5</accession>
<evidence type="ECO:0000256" key="15">
    <source>
        <dbReference type="SAM" id="SignalP"/>
    </source>
</evidence>
<evidence type="ECO:0000256" key="11">
    <source>
        <dbReference type="ARBA" id="ARBA00023180"/>
    </source>
</evidence>
<feature type="transmembrane region" description="Helical" evidence="14">
    <location>
        <begin position="197"/>
        <end position="220"/>
    </location>
</feature>